<feature type="domain" description="HD-GYP" evidence="3">
    <location>
        <begin position="462"/>
        <end position="659"/>
    </location>
</feature>
<feature type="region of interest" description="Disordered" evidence="1">
    <location>
        <begin position="684"/>
        <end position="704"/>
    </location>
</feature>
<gene>
    <name evidence="4" type="ORF">GCM10008957_13580</name>
</gene>
<evidence type="ECO:0000259" key="2">
    <source>
        <dbReference type="PROSITE" id="PS51831"/>
    </source>
</evidence>
<dbReference type="SMART" id="SM00471">
    <property type="entry name" value="HDc"/>
    <property type="match status" value="1"/>
</dbReference>
<organism evidence="4 5">
    <name type="scientific">Deinococcus ruber</name>
    <dbReference type="NCBI Taxonomy" id="1848197"/>
    <lineage>
        <taxon>Bacteria</taxon>
        <taxon>Thermotogati</taxon>
        <taxon>Deinococcota</taxon>
        <taxon>Deinococci</taxon>
        <taxon>Deinococcales</taxon>
        <taxon>Deinococcaceae</taxon>
        <taxon>Deinococcus</taxon>
    </lineage>
</organism>
<dbReference type="SUPFAM" id="SSF109604">
    <property type="entry name" value="HD-domain/PDEase-like"/>
    <property type="match status" value="1"/>
</dbReference>
<dbReference type="SMART" id="SM00028">
    <property type="entry name" value="TPR"/>
    <property type="match status" value="8"/>
</dbReference>
<dbReference type="InterPro" id="IPR003607">
    <property type="entry name" value="HD/PDEase_dom"/>
</dbReference>
<name>A0A918C288_9DEIO</name>
<comment type="caution">
    <text evidence="4">The sequence shown here is derived from an EMBL/GenBank/DDBJ whole genome shotgun (WGS) entry which is preliminary data.</text>
</comment>
<dbReference type="PROSITE" id="PS51831">
    <property type="entry name" value="HD"/>
    <property type="match status" value="1"/>
</dbReference>
<dbReference type="EMBL" id="BMQL01000005">
    <property type="protein sequence ID" value="GGR01980.1"/>
    <property type="molecule type" value="Genomic_DNA"/>
</dbReference>
<dbReference type="Proteomes" id="UP000603865">
    <property type="component" value="Unassembled WGS sequence"/>
</dbReference>
<feature type="domain" description="HD" evidence="2">
    <location>
        <begin position="484"/>
        <end position="608"/>
    </location>
</feature>
<dbReference type="SUPFAM" id="SSF48452">
    <property type="entry name" value="TPR-like"/>
    <property type="match status" value="2"/>
</dbReference>
<dbReference type="CDD" id="cd00077">
    <property type="entry name" value="HDc"/>
    <property type="match status" value="1"/>
</dbReference>
<dbReference type="AlphaFoldDB" id="A0A918C288"/>
<evidence type="ECO:0000313" key="5">
    <source>
        <dbReference type="Proteomes" id="UP000603865"/>
    </source>
</evidence>
<protein>
    <recommendedName>
        <fullName evidence="6">Tetratricopeptide repeat protein</fullName>
    </recommendedName>
</protein>
<dbReference type="Gene3D" id="1.25.40.10">
    <property type="entry name" value="Tetratricopeptide repeat domain"/>
    <property type="match status" value="2"/>
</dbReference>
<dbReference type="Pfam" id="PF13487">
    <property type="entry name" value="HD_5"/>
    <property type="match status" value="1"/>
</dbReference>
<dbReference type="InterPro" id="IPR019734">
    <property type="entry name" value="TPR_rpt"/>
</dbReference>
<evidence type="ECO:0000313" key="4">
    <source>
        <dbReference type="EMBL" id="GGR01980.1"/>
    </source>
</evidence>
<dbReference type="InterPro" id="IPR011990">
    <property type="entry name" value="TPR-like_helical_dom_sf"/>
</dbReference>
<evidence type="ECO:0000259" key="3">
    <source>
        <dbReference type="PROSITE" id="PS51832"/>
    </source>
</evidence>
<dbReference type="Pfam" id="PF13424">
    <property type="entry name" value="TPR_12"/>
    <property type="match status" value="2"/>
</dbReference>
<dbReference type="InterPro" id="IPR052020">
    <property type="entry name" value="Cyclic_di-GMP/3'3'-cGAMP_PDE"/>
</dbReference>
<dbReference type="PROSITE" id="PS51832">
    <property type="entry name" value="HD_GYP"/>
    <property type="match status" value="1"/>
</dbReference>
<keyword evidence="5" id="KW-1185">Reference proteome</keyword>
<reference evidence="4" key="1">
    <citation type="journal article" date="2014" name="Int. J. Syst. Evol. Microbiol.">
        <title>Complete genome sequence of Corynebacterium casei LMG S-19264T (=DSM 44701T), isolated from a smear-ripened cheese.</title>
        <authorList>
            <consortium name="US DOE Joint Genome Institute (JGI-PGF)"/>
            <person name="Walter F."/>
            <person name="Albersmeier A."/>
            <person name="Kalinowski J."/>
            <person name="Ruckert C."/>
        </authorList>
    </citation>
    <scope>NUCLEOTIDE SEQUENCE</scope>
    <source>
        <strain evidence="4">JCM 31311</strain>
    </source>
</reference>
<accession>A0A918C288</accession>
<dbReference type="InterPro" id="IPR037522">
    <property type="entry name" value="HD_GYP_dom"/>
</dbReference>
<sequence>MTQLPDPVSGARLAALRAEVHRLLEEQPQQATEAAQDYRALADLMDVLPERASSSFLLGQALMHASELRPAIDAAADAATLFAQAQDRVGEAEARTLAGRIHLSLGAFEEAEDQLRAAIALVENFSQPSAQALHAVALNQLAGVQFNRGKAGEALLSLERAFQLNTLLDNLVEQANCLTNIGTIQNALGQYHAAIQTLGRAYDIYKTQLRNVRSEGFILNSLAWLHFSNQDYALAIDVAQAACAAAETSQDGVLIASTLLNLGTFCLEAQQYEAAGQHLMAALERSRAVEYRTGELSTLDSLGMLYQKTGRLAQAQEAYLSALTLALELEDTQGELEARLHLGTVALTLGAWEEAQRQTDRGLMLAVESQSPKEEAEAHRILAELAAHQQDYRRAFEHSQEHLRIRNELFDIERDRQTRNLSIQFEVERARHDADVYRVKTESEQRARLLAEQQVRERTAELARTQHEVVTRLAMAGEYRDGTTGEHTRRVGRSAARIARALGWPADQAEMLGVAARLHDVGKIGIPDKVLLKSGKFSAEELEHMKTHTLIGARILSGGRSELLRLAEEIALTHHERWDGSGYPLGLRGEEIPITGRIVALADVYDALTQQRPYKPAWTPQEALAELRRESGSHFDPLITETALRVLLPPELQGSAPNEPIMLDEEDASHILSVFEQLLIERTQEAQQQQTDAEDTRPTWHRPT</sequence>
<evidence type="ECO:0008006" key="6">
    <source>
        <dbReference type="Google" id="ProtNLM"/>
    </source>
</evidence>
<dbReference type="Gene3D" id="1.10.3210.10">
    <property type="entry name" value="Hypothetical protein af1432"/>
    <property type="match status" value="1"/>
</dbReference>
<evidence type="ECO:0000256" key="1">
    <source>
        <dbReference type="SAM" id="MobiDB-lite"/>
    </source>
</evidence>
<proteinExistence type="predicted"/>
<dbReference type="PANTHER" id="PTHR45228:SF8">
    <property type="entry name" value="TWO-COMPONENT RESPONSE REGULATOR-RELATED"/>
    <property type="match status" value="1"/>
</dbReference>
<dbReference type="InterPro" id="IPR006674">
    <property type="entry name" value="HD_domain"/>
</dbReference>
<dbReference type="RefSeq" id="WP_189088779.1">
    <property type="nucleotide sequence ID" value="NZ_BMQL01000005.1"/>
</dbReference>
<reference evidence="4" key="2">
    <citation type="submission" date="2020-09" db="EMBL/GenBank/DDBJ databases">
        <authorList>
            <person name="Sun Q."/>
            <person name="Ohkuma M."/>
        </authorList>
    </citation>
    <scope>NUCLEOTIDE SEQUENCE</scope>
    <source>
        <strain evidence="4">JCM 31311</strain>
    </source>
</reference>
<dbReference type="PANTHER" id="PTHR45228">
    <property type="entry name" value="CYCLIC DI-GMP PHOSPHODIESTERASE TM_0186-RELATED"/>
    <property type="match status" value="1"/>
</dbReference>